<accession>A0A1M5J8Z5</accession>
<evidence type="ECO:0000256" key="2">
    <source>
        <dbReference type="SAM" id="Phobius"/>
    </source>
</evidence>
<dbReference type="Proteomes" id="UP000184036">
    <property type="component" value="Unassembled WGS sequence"/>
</dbReference>
<evidence type="ECO:0000256" key="1">
    <source>
        <dbReference type="SAM" id="MobiDB-lite"/>
    </source>
</evidence>
<sequence>MNTEALITMILTQGIVTVLAVYFFYKVLTIPPKQEPDSFSENNDEDVRQESEKI</sequence>
<evidence type="ECO:0000313" key="3">
    <source>
        <dbReference type="EMBL" id="SHG37042.1"/>
    </source>
</evidence>
<dbReference type="EMBL" id="FQWE01000010">
    <property type="protein sequence ID" value="SHG37042.1"/>
    <property type="molecule type" value="Genomic_DNA"/>
</dbReference>
<proteinExistence type="predicted"/>
<protein>
    <submittedName>
        <fullName evidence="3">Uncharacterized protein</fullName>
    </submittedName>
</protein>
<keyword evidence="4" id="KW-1185">Reference proteome</keyword>
<keyword evidence="2" id="KW-0812">Transmembrane</keyword>
<feature type="transmembrane region" description="Helical" evidence="2">
    <location>
        <begin position="6"/>
        <end position="25"/>
    </location>
</feature>
<reference evidence="4" key="1">
    <citation type="submission" date="2016-11" db="EMBL/GenBank/DDBJ databases">
        <authorList>
            <person name="Varghese N."/>
            <person name="Submissions S."/>
        </authorList>
    </citation>
    <scope>NUCLEOTIDE SEQUENCE [LARGE SCALE GENOMIC DNA]</scope>
    <source>
        <strain evidence="4">DSM 19741</strain>
    </source>
</reference>
<dbReference type="STRING" id="271157.SAMN05444396_11022"/>
<dbReference type="AlphaFoldDB" id="A0A1M5J8Z5"/>
<keyword evidence="2" id="KW-0472">Membrane</keyword>
<evidence type="ECO:0000313" key="4">
    <source>
        <dbReference type="Proteomes" id="UP000184036"/>
    </source>
</evidence>
<name>A0A1M5J8Z5_9FLAO</name>
<feature type="compositionally biased region" description="Basic and acidic residues" evidence="1">
    <location>
        <begin position="45"/>
        <end position="54"/>
    </location>
</feature>
<organism evidence="3 4">
    <name type="scientific">Flavobacterium segetis</name>
    <dbReference type="NCBI Taxonomy" id="271157"/>
    <lineage>
        <taxon>Bacteria</taxon>
        <taxon>Pseudomonadati</taxon>
        <taxon>Bacteroidota</taxon>
        <taxon>Flavobacteriia</taxon>
        <taxon>Flavobacteriales</taxon>
        <taxon>Flavobacteriaceae</taxon>
        <taxon>Flavobacterium</taxon>
    </lineage>
</organism>
<gene>
    <name evidence="3" type="ORF">SAMN05444396_11022</name>
</gene>
<keyword evidence="2" id="KW-1133">Transmembrane helix</keyword>
<feature type="region of interest" description="Disordered" evidence="1">
    <location>
        <begin position="32"/>
        <end position="54"/>
    </location>
</feature>
<dbReference type="RefSeq" id="WP_200778667.1">
    <property type="nucleotide sequence ID" value="NZ_FQWE01000010.1"/>
</dbReference>